<reference evidence="4" key="1">
    <citation type="submission" date="2020-10" db="EMBL/GenBank/DDBJ databases">
        <authorList>
            <person name="Gilroy R."/>
        </authorList>
    </citation>
    <scope>NUCLEOTIDE SEQUENCE</scope>
    <source>
        <strain evidence="4">14700</strain>
    </source>
</reference>
<evidence type="ECO:0000256" key="3">
    <source>
        <dbReference type="SAM" id="SignalP"/>
    </source>
</evidence>
<gene>
    <name evidence="4" type="ORF">IAA72_05435</name>
</gene>
<dbReference type="EMBL" id="JADIMF010000084">
    <property type="protein sequence ID" value="MBO8469208.1"/>
    <property type="molecule type" value="Genomic_DNA"/>
</dbReference>
<proteinExistence type="inferred from homology"/>
<dbReference type="InterPro" id="IPR006059">
    <property type="entry name" value="SBP"/>
</dbReference>
<accession>A0A9D9IAT8</accession>
<feature type="chain" id="PRO_5038714629" evidence="3">
    <location>
        <begin position="24"/>
        <end position="443"/>
    </location>
</feature>
<evidence type="ECO:0000313" key="4">
    <source>
        <dbReference type="EMBL" id="MBO8469208.1"/>
    </source>
</evidence>
<evidence type="ECO:0000313" key="5">
    <source>
        <dbReference type="Proteomes" id="UP000810292"/>
    </source>
</evidence>
<dbReference type="PANTHER" id="PTHR43649">
    <property type="entry name" value="ARABINOSE-BINDING PROTEIN-RELATED"/>
    <property type="match status" value="1"/>
</dbReference>
<dbReference type="PANTHER" id="PTHR43649:SF12">
    <property type="entry name" value="DIACETYLCHITOBIOSE BINDING PROTEIN DASA"/>
    <property type="match status" value="1"/>
</dbReference>
<comment type="subcellular location">
    <subcellularLocation>
        <location evidence="1">Periplasm</location>
    </subcellularLocation>
</comment>
<reference evidence="4" key="2">
    <citation type="journal article" date="2021" name="PeerJ">
        <title>Extensive microbial diversity within the chicken gut microbiome revealed by metagenomics and culture.</title>
        <authorList>
            <person name="Gilroy R."/>
            <person name="Ravi A."/>
            <person name="Getino M."/>
            <person name="Pursley I."/>
            <person name="Horton D.L."/>
            <person name="Alikhan N.F."/>
            <person name="Baker D."/>
            <person name="Gharbi K."/>
            <person name="Hall N."/>
            <person name="Watson M."/>
            <person name="Adriaenssens E.M."/>
            <person name="Foster-Nyarko E."/>
            <person name="Jarju S."/>
            <person name="Secka A."/>
            <person name="Antonio M."/>
            <person name="Oren A."/>
            <person name="Chaudhuri R.R."/>
            <person name="La Ragione R."/>
            <person name="Hildebrand F."/>
            <person name="Pallen M.J."/>
        </authorList>
    </citation>
    <scope>NUCLEOTIDE SEQUENCE</scope>
    <source>
        <strain evidence="4">14700</strain>
    </source>
</reference>
<dbReference type="InterPro" id="IPR050490">
    <property type="entry name" value="Bact_solute-bd_prot1"/>
</dbReference>
<name>A0A9D9IAT8_9SPIO</name>
<dbReference type="CDD" id="cd13585">
    <property type="entry name" value="PBP2_TMBP_like"/>
    <property type="match status" value="1"/>
</dbReference>
<comment type="similarity">
    <text evidence="2">Belongs to the bacterial solute-binding protein 1 family.</text>
</comment>
<dbReference type="Pfam" id="PF01547">
    <property type="entry name" value="SBP_bac_1"/>
    <property type="match status" value="1"/>
</dbReference>
<evidence type="ECO:0000256" key="1">
    <source>
        <dbReference type="ARBA" id="ARBA00004418"/>
    </source>
</evidence>
<dbReference type="Proteomes" id="UP000810292">
    <property type="component" value="Unassembled WGS sequence"/>
</dbReference>
<dbReference type="GO" id="GO:0042597">
    <property type="term" value="C:periplasmic space"/>
    <property type="evidence" value="ECO:0007669"/>
    <property type="project" value="UniProtKB-SubCell"/>
</dbReference>
<keyword evidence="3" id="KW-0732">Signal</keyword>
<dbReference type="AlphaFoldDB" id="A0A9D9IAT8"/>
<evidence type="ECO:0000256" key="2">
    <source>
        <dbReference type="ARBA" id="ARBA00008520"/>
    </source>
</evidence>
<protein>
    <submittedName>
        <fullName evidence="4">Sugar ABC transporter substrate-binding protein</fullName>
    </submittedName>
</protein>
<comment type="caution">
    <text evidence="4">The sequence shown here is derived from an EMBL/GenBank/DDBJ whole genome shotgun (WGS) entry which is preliminary data.</text>
</comment>
<feature type="signal peptide" evidence="3">
    <location>
        <begin position="1"/>
        <end position="23"/>
    </location>
</feature>
<organism evidence="4 5">
    <name type="scientific">Candidatus Ornithospirochaeta stercoravium</name>
    <dbReference type="NCBI Taxonomy" id="2840897"/>
    <lineage>
        <taxon>Bacteria</taxon>
        <taxon>Pseudomonadati</taxon>
        <taxon>Spirochaetota</taxon>
        <taxon>Spirochaetia</taxon>
        <taxon>Spirochaetales</taxon>
        <taxon>Spirochaetaceae</taxon>
        <taxon>Spirochaetaceae incertae sedis</taxon>
        <taxon>Candidatus Ornithospirochaeta</taxon>
    </lineage>
</organism>
<dbReference type="SUPFAM" id="SSF53850">
    <property type="entry name" value="Periplasmic binding protein-like II"/>
    <property type="match status" value="1"/>
</dbReference>
<sequence>MKHFRIIAIALLLLAIITLPVVAGGAGESAKDEDIVTLRFWGGVPPEAGPQASVDLFNEQYADKGIRVEYERFVNDDTGNLKLETNLLSGDGVDLYMTYTTDILAKRAEGNMALDLSELIERDGFDLTQYGGSLMESYYINGKPYCVPTKLDQYGIVLNKDMFDAAGIPIPTEWTFDEFREVAKKLTHGEGQDKVYGMFWNSQQDLTYILSYLVAQTNGGDPMYLSETESAFTDPVVLAAVELIYNMMNVDGSSPTHADSVTQKLSQEGVFLAGKSAMTIGPWMVRSIKDLDNYPHDFVTAFAPYPVYAEGQRNFTQGGYGDMLCINPKSEHIEEAWEFIKWYATEGMLPVVEGGRVPCFNTYDPAEVTAAFLKGGEELLDSETTMTVLINPADNYAAPSITNHSAEIKRVFTEEMETILLGDETPAEGMAKAKERADAILQQ</sequence>
<dbReference type="Gene3D" id="3.40.190.10">
    <property type="entry name" value="Periplasmic binding protein-like II"/>
    <property type="match status" value="1"/>
</dbReference>